<accession>A0A6I3KGB5</accession>
<protein>
    <recommendedName>
        <fullName evidence="4">Lysozyme inhibitor LprI N-terminal domain-containing protein</fullName>
    </recommendedName>
</protein>
<dbReference type="Proteomes" id="UP000440694">
    <property type="component" value="Unassembled WGS sequence"/>
</dbReference>
<proteinExistence type="predicted"/>
<keyword evidence="3" id="KW-1185">Reference proteome</keyword>
<keyword evidence="1" id="KW-0732">Signal</keyword>
<comment type="caution">
    <text evidence="2">The sequence shown here is derived from an EMBL/GenBank/DDBJ whole genome shotgun (WGS) entry which is preliminary data.</text>
</comment>
<feature type="signal peptide" evidence="1">
    <location>
        <begin position="1"/>
        <end position="21"/>
    </location>
</feature>
<name>A0A6I3KGB5_9HYPH</name>
<feature type="chain" id="PRO_5026312229" description="Lysozyme inhibitor LprI N-terminal domain-containing protein" evidence="1">
    <location>
        <begin position="22"/>
        <end position="168"/>
    </location>
</feature>
<dbReference type="RefSeq" id="WP_154737599.1">
    <property type="nucleotide sequence ID" value="NZ_WMBQ01000001.1"/>
</dbReference>
<evidence type="ECO:0008006" key="4">
    <source>
        <dbReference type="Google" id="ProtNLM"/>
    </source>
</evidence>
<evidence type="ECO:0000313" key="3">
    <source>
        <dbReference type="Proteomes" id="UP000440694"/>
    </source>
</evidence>
<organism evidence="2 3">
    <name type="scientific">Hyphomicrobium album</name>
    <dbReference type="NCBI Taxonomy" id="2665159"/>
    <lineage>
        <taxon>Bacteria</taxon>
        <taxon>Pseudomonadati</taxon>
        <taxon>Pseudomonadota</taxon>
        <taxon>Alphaproteobacteria</taxon>
        <taxon>Hyphomicrobiales</taxon>
        <taxon>Hyphomicrobiaceae</taxon>
        <taxon>Hyphomicrobium</taxon>
    </lineage>
</organism>
<evidence type="ECO:0000313" key="2">
    <source>
        <dbReference type="EMBL" id="MTD93020.1"/>
    </source>
</evidence>
<gene>
    <name evidence="2" type="ORF">GIW81_01585</name>
</gene>
<evidence type="ECO:0000256" key="1">
    <source>
        <dbReference type="SAM" id="SignalP"/>
    </source>
</evidence>
<sequence>MLRIMPLLATLCVVAAAPAIAGDLPDKLTFGYEYEGEVDASPKACEATVREVVEWSDEDVKRATADVCAARKAHVDAYAALQQSYKEFAQTFGADTRLSTGEAVQHFQQLVKECIDHKTGITTGGHNIALDIIPNQIASECLALGKRLLDEETAWYKAPAETHTRLSP</sequence>
<dbReference type="AlphaFoldDB" id="A0A6I3KGB5"/>
<reference evidence="2 3" key="1">
    <citation type="submission" date="2019-11" db="EMBL/GenBank/DDBJ databases">
        <title>Identification of a novel strain.</title>
        <authorList>
            <person name="Xu Q."/>
            <person name="Wang G."/>
        </authorList>
    </citation>
    <scope>NUCLEOTIDE SEQUENCE [LARGE SCALE GENOMIC DNA]</scope>
    <source>
        <strain evidence="3">xq</strain>
    </source>
</reference>
<dbReference type="EMBL" id="WMBQ01000001">
    <property type="protein sequence ID" value="MTD93020.1"/>
    <property type="molecule type" value="Genomic_DNA"/>
</dbReference>